<dbReference type="EMBL" id="CAMXCT020000280">
    <property type="protein sequence ID" value="CAL1129971.1"/>
    <property type="molecule type" value="Genomic_DNA"/>
</dbReference>
<gene>
    <name evidence="2" type="ORF">C1SCF055_LOCUS4805</name>
</gene>
<dbReference type="EMBL" id="CAMXCT010000280">
    <property type="protein sequence ID" value="CAI3976596.1"/>
    <property type="molecule type" value="Genomic_DNA"/>
</dbReference>
<dbReference type="EMBL" id="CAMXCT030000280">
    <property type="protein sequence ID" value="CAL4763908.1"/>
    <property type="molecule type" value="Genomic_DNA"/>
</dbReference>
<accession>A0A9P1FHV9</accession>
<evidence type="ECO:0000313" key="4">
    <source>
        <dbReference type="Proteomes" id="UP001152797"/>
    </source>
</evidence>
<evidence type="ECO:0000256" key="1">
    <source>
        <dbReference type="SAM" id="MobiDB-lite"/>
    </source>
</evidence>
<name>A0A9P1FHV9_9DINO</name>
<comment type="caution">
    <text evidence="2">The sequence shown here is derived from an EMBL/GenBank/DDBJ whole genome shotgun (WGS) entry which is preliminary data.</text>
</comment>
<feature type="compositionally biased region" description="Basic and acidic residues" evidence="1">
    <location>
        <begin position="419"/>
        <end position="435"/>
    </location>
</feature>
<reference evidence="2" key="1">
    <citation type="submission" date="2022-10" db="EMBL/GenBank/DDBJ databases">
        <authorList>
            <person name="Chen Y."/>
            <person name="Dougan E. K."/>
            <person name="Chan C."/>
            <person name="Rhodes N."/>
            <person name="Thang M."/>
        </authorList>
    </citation>
    <scope>NUCLEOTIDE SEQUENCE</scope>
</reference>
<evidence type="ECO:0000313" key="3">
    <source>
        <dbReference type="EMBL" id="CAL4763908.1"/>
    </source>
</evidence>
<feature type="region of interest" description="Disordered" evidence="1">
    <location>
        <begin position="419"/>
        <end position="459"/>
    </location>
</feature>
<proteinExistence type="predicted"/>
<feature type="region of interest" description="Disordered" evidence="1">
    <location>
        <begin position="655"/>
        <end position="691"/>
    </location>
</feature>
<dbReference type="Proteomes" id="UP001152797">
    <property type="component" value="Unassembled WGS sequence"/>
</dbReference>
<evidence type="ECO:0000313" key="2">
    <source>
        <dbReference type="EMBL" id="CAI3976596.1"/>
    </source>
</evidence>
<organism evidence="2">
    <name type="scientific">Cladocopium goreaui</name>
    <dbReference type="NCBI Taxonomy" id="2562237"/>
    <lineage>
        <taxon>Eukaryota</taxon>
        <taxon>Sar</taxon>
        <taxon>Alveolata</taxon>
        <taxon>Dinophyceae</taxon>
        <taxon>Suessiales</taxon>
        <taxon>Symbiodiniaceae</taxon>
        <taxon>Cladocopium</taxon>
    </lineage>
</organism>
<dbReference type="AlphaFoldDB" id="A0A9P1FHV9"/>
<feature type="region of interest" description="Disordered" evidence="1">
    <location>
        <begin position="176"/>
        <end position="216"/>
    </location>
</feature>
<feature type="compositionally biased region" description="Polar residues" evidence="1">
    <location>
        <begin position="658"/>
        <end position="673"/>
    </location>
</feature>
<keyword evidence="4" id="KW-1185">Reference proteome</keyword>
<protein>
    <submittedName>
        <fullName evidence="2">Uncharacterized protein</fullName>
    </submittedName>
</protein>
<feature type="compositionally biased region" description="Basic and acidic residues" evidence="1">
    <location>
        <begin position="191"/>
        <end position="203"/>
    </location>
</feature>
<feature type="compositionally biased region" description="Acidic residues" evidence="1">
    <location>
        <begin position="436"/>
        <end position="458"/>
    </location>
</feature>
<feature type="compositionally biased region" description="Basic and acidic residues" evidence="1">
    <location>
        <begin position="674"/>
        <end position="683"/>
    </location>
</feature>
<reference evidence="3 4" key="2">
    <citation type="submission" date="2024-05" db="EMBL/GenBank/DDBJ databases">
        <authorList>
            <person name="Chen Y."/>
            <person name="Shah S."/>
            <person name="Dougan E. K."/>
            <person name="Thang M."/>
            <person name="Chan C."/>
        </authorList>
    </citation>
    <scope>NUCLEOTIDE SEQUENCE [LARGE SCALE GENOMIC DNA]</scope>
</reference>
<sequence length="691" mass="77523">MECTDETACVYARRVDTDFNKAVSKTSAQKYKKSKQLPVENHQVLMDVTCLWCWLKPNLKRALDASMMAKLEEMWISGLLNFAYVRGGVKGPSSWKSFKKEDVTRACKDTVVEASGSRKSHKEEDNTQTCKKPVVEALGSKKPKGELEKTKLNLVPRLPAPSPTIRPLPLEGTLKPIPVGQPEFPIPTELDETKDKDVKKEHGAGSQDGNDGDEDAVAKKLARLQEIRRKRNRLLDQDLQAACSAADPGMNWERLPFVLEALGRSKEEYVLEAQSKTKNAQKAALAAAFNYFRSQLETDQSTWDALQMRSSKEISRKRHNKSWQLVNDFVEKNFQLWSVKLDQSVVPTLLPWVELQMERLTFNKVPSEECVILHLCMPTMGIVGSVKLQFVLQMITALLAARPSNSIAVVIHANRAENPKRRKGDDDDDTMKAEERDDEEESTQVKQEDDEDEPEACTDQDMLPDFQHKFTSQLRQSSRQLKVKDFIIAFDPASVYGRRQAFLKGLLITAKSPAAGNIFWKSSAWRRGMVSEVRMCPRAEMWKPTQGMSMQAAFTDVQEYKQVAAGCDLIAKLHSNLVPSGVSRVVWVDGHGYDSPLLAELKTLGSNSDVMDASDTFKVTTCVPSGALVIKNQFFEQFSEIPDFEDLVSDHNSRFNKDNLTLSEPEKTASSADDGQKKQDRSHGNGAADQS</sequence>